<dbReference type="InParanoid" id="A0A3Q1HAH2"/>
<dbReference type="AlphaFoldDB" id="A0A3Q1HAH2"/>
<dbReference type="GO" id="GO:0005634">
    <property type="term" value="C:nucleus"/>
    <property type="evidence" value="ECO:0007669"/>
    <property type="project" value="TreeGrafter"/>
</dbReference>
<evidence type="ECO:0000313" key="3">
    <source>
        <dbReference type="Ensembl" id="ENSATEP00000047268.1"/>
    </source>
</evidence>
<reference evidence="3" key="3">
    <citation type="submission" date="2025-09" db="UniProtKB">
        <authorList>
            <consortium name="Ensembl"/>
        </authorList>
    </citation>
    <scope>IDENTIFICATION</scope>
</reference>
<feature type="domain" description="Myb/SANT-like DNA-binding" evidence="2">
    <location>
        <begin position="24"/>
        <end position="99"/>
    </location>
</feature>
<dbReference type="STRING" id="64144.ENSATEP00000004434"/>
<feature type="compositionally biased region" description="Low complexity" evidence="1">
    <location>
        <begin position="344"/>
        <end position="368"/>
    </location>
</feature>
<proteinExistence type="predicted"/>
<dbReference type="GeneID" id="113172774"/>
<dbReference type="OrthoDB" id="3066195at2759"/>
<feature type="compositionally biased region" description="Low complexity" evidence="1">
    <location>
        <begin position="220"/>
        <end position="239"/>
    </location>
</feature>
<feature type="region of interest" description="Disordered" evidence="1">
    <location>
        <begin position="177"/>
        <end position="203"/>
    </location>
</feature>
<evidence type="ECO:0000259" key="2">
    <source>
        <dbReference type="Pfam" id="PF13873"/>
    </source>
</evidence>
<dbReference type="InterPro" id="IPR028002">
    <property type="entry name" value="Myb_DNA-bind_5"/>
</dbReference>
<feature type="compositionally biased region" description="Low complexity" evidence="1">
    <location>
        <begin position="389"/>
        <end position="399"/>
    </location>
</feature>
<dbReference type="OMA" id="VKPVYTY"/>
<dbReference type="Ensembl" id="ENSATET00000066810.2">
    <property type="protein sequence ID" value="ENSATEP00000047268.1"/>
    <property type="gene ID" value="ENSATEG00000025650.2"/>
</dbReference>
<dbReference type="Proteomes" id="UP000265040">
    <property type="component" value="Chromosome 13"/>
</dbReference>
<organism evidence="3 4">
    <name type="scientific">Anabas testudineus</name>
    <name type="common">Climbing perch</name>
    <name type="synonym">Anthias testudineus</name>
    <dbReference type="NCBI Taxonomy" id="64144"/>
    <lineage>
        <taxon>Eukaryota</taxon>
        <taxon>Metazoa</taxon>
        <taxon>Chordata</taxon>
        <taxon>Craniata</taxon>
        <taxon>Vertebrata</taxon>
        <taxon>Euteleostomi</taxon>
        <taxon>Actinopterygii</taxon>
        <taxon>Neopterygii</taxon>
        <taxon>Teleostei</taxon>
        <taxon>Neoteleostei</taxon>
        <taxon>Acanthomorphata</taxon>
        <taxon>Anabantaria</taxon>
        <taxon>Anabantiformes</taxon>
        <taxon>Anabantoidei</taxon>
        <taxon>Anabantidae</taxon>
        <taxon>Anabas</taxon>
    </lineage>
</organism>
<accession>A0A3Q1HAH2</accession>
<dbReference type="RefSeq" id="XP_026231587.1">
    <property type="nucleotide sequence ID" value="XM_026375802.1"/>
</dbReference>
<dbReference type="PANTHER" id="PTHR23098:SF3">
    <property type="entry name" value="MYB-RELATED TRANSCRIPTION FACTOR, PARTNER OF PROFILIN"/>
    <property type="match status" value="1"/>
</dbReference>
<dbReference type="GeneTree" id="ENSGT00450000040324"/>
<name>A0A3Q1HAH2_ANATE</name>
<protein>
    <recommendedName>
        <fullName evidence="2">Myb/SANT-like DNA-binding domain-containing protein</fullName>
    </recommendedName>
</protein>
<feature type="region of interest" description="Disordered" evidence="1">
    <location>
        <begin position="284"/>
        <end position="404"/>
    </location>
</feature>
<dbReference type="PANTHER" id="PTHR23098">
    <property type="entry name" value="AGAP001331-PA-RELATED"/>
    <property type="match status" value="1"/>
</dbReference>
<evidence type="ECO:0000256" key="1">
    <source>
        <dbReference type="SAM" id="MobiDB-lite"/>
    </source>
</evidence>
<feature type="region of interest" description="Disordered" evidence="1">
    <location>
        <begin position="215"/>
        <end position="239"/>
    </location>
</feature>
<reference evidence="3" key="1">
    <citation type="submission" date="2021-04" db="EMBL/GenBank/DDBJ databases">
        <authorList>
            <consortium name="Wellcome Sanger Institute Data Sharing"/>
        </authorList>
    </citation>
    <scope>NUCLEOTIDE SEQUENCE [LARGE SCALE GENOMIC DNA]</scope>
</reference>
<keyword evidence="4" id="KW-1185">Reference proteome</keyword>
<dbReference type="Pfam" id="PF13873">
    <property type="entry name" value="Myb_DNA-bind_5"/>
    <property type="match status" value="1"/>
</dbReference>
<evidence type="ECO:0000313" key="4">
    <source>
        <dbReference type="Proteomes" id="UP000265040"/>
    </source>
</evidence>
<feature type="compositionally biased region" description="Low complexity" evidence="1">
    <location>
        <begin position="284"/>
        <end position="335"/>
    </location>
</feature>
<sequence length="500" mass="53797">MSASWRDDEEELRVAGVKGGLRAKPRFSFTEVRVLLEAVKRNRYIILRKFNQGVSAETKKQTWTEITNQINSLGENHREVRQIMKKWADLKCDGKRRIAALRGPNGSNLRKKNLGPVERMVHKILMMSPRGDGDSDLDLGEDDDFSAFYNKGTIANPPPYSYLSLTDSSHSLPAGAPLDLSPLSSPEKELVDPLHSSSDFDVDFADDGERTIDFDENDDSTFSSQLPPTSTSLDPLPDDALMRVKPVHTYSRNNSQVYNHASSRPPPGPSSSVASTFVFPSVSDSNAASSSNVPPPTSSNVTGSSLPAPSSSSAPPPASAAATDSTTHHFTSSFSFPPPPAPPVSSAAVSSSPSGASSTSAPSSSVSAVNSHELPASSSVNPPHPHPPTSDSDLSDPLPGGASHNRAREHVAQVASQSLQQQRASRMLLTSVSQSLEILAQSVQLLVETQQEFVQESLLLQRETVDILRDFSNTALTMLRDKANSGHLAAHHHNHPPSHF</sequence>
<reference evidence="3" key="2">
    <citation type="submission" date="2025-08" db="UniProtKB">
        <authorList>
            <consortium name="Ensembl"/>
        </authorList>
    </citation>
    <scope>IDENTIFICATION</scope>
</reference>
<feature type="compositionally biased region" description="Polar residues" evidence="1">
    <location>
        <begin position="251"/>
        <end position="261"/>
    </location>
</feature>
<feature type="region of interest" description="Disordered" evidence="1">
    <location>
        <begin position="251"/>
        <end position="272"/>
    </location>
</feature>